<feature type="compositionally biased region" description="Low complexity" evidence="1">
    <location>
        <begin position="177"/>
        <end position="192"/>
    </location>
</feature>
<sequence>DLLRILVYPRVHSPSIYIMATPEGSLTSPFIPPATDFHDSSVYDTVQQAAASENLDQLKQQLSTFRRKRTVAYNAVKEIRGQIEAKEEDATPEELSKLLSLTETWEDANLAVKVLEDVEENHEHLAVFGTAIARSSRLVSAEPAPVRHEELSTRARQVQEGEQADLEQQDLFLSPLSQQEGQQSRQQGAASATSIGVPSAATGAPVAPMQQNVFSITTQAPSIVPGTRYPFQGVAPPGIQGVAPPGLGTAQSHGLGISPRAAAPAASVQETNVAPTLASSAVRSAPAITVQSIGKVELPTLSDKFDLQSHLSTCEFILAEAGAGSYNGDVFIPGPAMRYNVVNKLLTSLKPVAEVHTLAVATANQQRYDWSAIKAVLLATFAKRENLIISLRQSIQDLKYSSVNGGRVPCG</sequence>
<reference evidence="2 3" key="1">
    <citation type="submission" date="2020-04" db="EMBL/GenBank/DDBJ databases">
        <title>Perkinsus olseni comparative genomics.</title>
        <authorList>
            <person name="Bogema D.R."/>
        </authorList>
    </citation>
    <scope>NUCLEOTIDE SEQUENCE [LARGE SCALE GENOMIC DNA]</scope>
    <source>
        <strain evidence="2">ATCC PRA-205</strain>
    </source>
</reference>
<accession>A0A7J6UE33</accession>
<evidence type="ECO:0000256" key="1">
    <source>
        <dbReference type="SAM" id="MobiDB-lite"/>
    </source>
</evidence>
<feature type="region of interest" description="Disordered" evidence="1">
    <location>
        <begin position="177"/>
        <end position="196"/>
    </location>
</feature>
<feature type="non-terminal residue" evidence="2">
    <location>
        <position position="411"/>
    </location>
</feature>
<name>A0A7J6UE33_PEROL</name>
<evidence type="ECO:0000313" key="3">
    <source>
        <dbReference type="Proteomes" id="UP000574390"/>
    </source>
</evidence>
<feature type="non-terminal residue" evidence="2">
    <location>
        <position position="1"/>
    </location>
</feature>
<feature type="region of interest" description="Disordered" evidence="1">
    <location>
        <begin position="141"/>
        <end position="164"/>
    </location>
</feature>
<gene>
    <name evidence="2" type="ORF">FOZ62_009554</name>
</gene>
<evidence type="ECO:0000313" key="2">
    <source>
        <dbReference type="EMBL" id="KAF4755378.1"/>
    </source>
</evidence>
<feature type="compositionally biased region" description="Basic and acidic residues" evidence="1">
    <location>
        <begin position="145"/>
        <end position="159"/>
    </location>
</feature>
<protein>
    <submittedName>
        <fullName evidence="2">Uncharacterized protein</fullName>
    </submittedName>
</protein>
<dbReference type="EMBL" id="JABANM010000780">
    <property type="protein sequence ID" value="KAF4755378.1"/>
    <property type="molecule type" value="Genomic_DNA"/>
</dbReference>
<dbReference type="AlphaFoldDB" id="A0A7J6UE33"/>
<organism evidence="2 3">
    <name type="scientific">Perkinsus olseni</name>
    <name type="common">Perkinsus atlanticus</name>
    <dbReference type="NCBI Taxonomy" id="32597"/>
    <lineage>
        <taxon>Eukaryota</taxon>
        <taxon>Sar</taxon>
        <taxon>Alveolata</taxon>
        <taxon>Perkinsozoa</taxon>
        <taxon>Perkinsea</taxon>
        <taxon>Perkinsida</taxon>
        <taxon>Perkinsidae</taxon>
        <taxon>Perkinsus</taxon>
    </lineage>
</organism>
<proteinExistence type="predicted"/>
<comment type="caution">
    <text evidence="2">The sequence shown here is derived from an EMBL/GenBank/DDBJ whole genome shotgun (WGS) entry which is preliminary data.</text>
</comment>
<dbReference type="Proteomes" id="UP000574390">
    <property type="component" value="Unassembled WGS sequence"/>
</dbReference>